<dbReference type="InterPro" id="IPR029045">
    <property type="entry name" value="ClpP/crotonase-like_dom_sf"/>
</dbReference>
<accession>A0ABW3TML0</accession>
<dbReference type="Proteomes" id="UP001597181">
    <property type="component" value="Unassembled WGS sequence"/>
</dbReference>
<protein>
    <submittedName>
        <fullName evidence="1">Enoyl-CoA hydratase/isomerase family protein</fullName>
    </submittedName>
</protein>
<comment type="caution">
    <text evidence="1">The sequence shown here is derived from an EMBL/GenBank/DDBJ whole genome shotgun (WGS) entry which is preliminary data.</text>
</comment>
<evidence type="ECO:0000313" key="2">
    <source>
        <dbReference type="Proteomes" id="UP001597181"/>
    </source>
</evidence>
<gene>
    <name evidence="1" type="ORF">ACFQ3U_08465</name>
</gene>
<keyword evidence="2" id="KW-1185">Reference proteome</keyword>
<organism evidence="1 2">
    <name type="scientific">Leucobacter albus</name>
    <dbReference type="NCBI Taxonomy" id="272210"/>
    <lineage>
        <taxon>Bacteria</taxon>
        <taxon>Bacillati</taxon>
        <taxon>Actinomycetota</taxon>
        <taxon>Actinomycetes</taxon>
        <taxon>Micrococcales</taxon>
        <taxon>Microbacteriaceae</taxon>
        <taxon>Leucobacter</taxon>
    </lineage>
</organism>
<dbReference type="Gene3D" id="3.90.226.10">
    <property type="entry name" value="2-enoyl-CoA Hydratase, Chain A, domain 1"/>
    <property type="match status" value="1"/>
</dbReference>
<dbReference type="PANTHER" id="PTHR11941">
    <property type="entry name" value="ENOYL-COA HYDRATASE-RELATED"/>
    <property type="match status" value="1"/>
</dbReference>
<dbReference type="EMBL" id="JBHTLY010000003">
    <property type="protein sequence ID" value="MFD1201925.1"/>
    <property type="molecule type" value="Genomic_DNA"/>
</dbReference>
<reference evidence="2" key="1">
    <citation type="journal article" date="2019" name="Int. J. Syst. Evol. Microbiol.">
        <title>The Global Catalogue of Microorganisms (GCM) 10K type strain sequencing project: providing services to taxonomists for standard genome sequencing and annotation.</title>
        <authorList>
            <consortium name="The Broad Institute Genomics Platform"/>
            <consortium name="The Broad Institute Genome Sequencing Center for Infectious Disease"/>
            <person name="Wu L."/>
            <person name="Ma J."/>
        </authorList>
    </citation>
    <scope>NUCLEOTIDE SEQUENCE [LARGE SCALE GENOMIC DNA]</scope>
    <source>
        <strain evidence="2">CCUG 50213</strain>
    </source>
</reference>
<dbReference type="PANTHER" id="PTHR11941:SF54">
    <property type="entry name" value="ENOYL-COA HYDRATASE, MITOCHONDRIAL"/>
    <property type="match status" value="1"/>
</dbReference>
<sequence>MTKLPDYETLALEIEGDLLTATLARPTRANAISQQTLRDLIALADWLSGNAAIRFVIITSTGPIFAAGQDLREARGELADRASAGASVRALQRLAQEAMHKLEGLEQISFAVLQGSAYGAGVAIALTADFRIMAADAVLNLPETNIGMFLTYGAIPRLVGVMGASAAKEFVMFARDMTASDALRHGLVNTVAPREDVLETAYAQVSELRQKDFRSLRITKRIAQAAAAVNVGDILVSEPELSEGALSDGTTLKLVDRFLASRK</sequence>
<dbReference type="CDD" id="cd06558">
    <property type="entry name" value="crotonase-like"/>
    <property type="match status" value="1"/>
</dbReference>
<dbReference type="SUPFAM" id="SSF52096">
    <property type="entry name" value="ClpP/crotonase"/>
    <property type="match status" value="1"/>
</dbReference>
<dbReference type="Pfam" id="PF00378">
    <property type="entry name" value="ECH_1"/>
    <property type="match status" value="1"/>
</dbReference>
<evidence type="ECO:0000313" key="1">
    <source>
        <dbReference type="EMBL" id="MFD1201925.1"/>
    </source>
</evidence>
<proteinExistence type="predicted"/>
<name>A0ABW3TML0_9MICO</name>
<dbReference type="InterPro" id="IPR001753">
    <property type="entry name" value="Enoyl-CoA_hydra/iso"/>
</dbReference>
<dbReference type="RefSeq" id="WP_343961977.1">
    <property type="nucleotide sequence ID" value="NZ_BAAAKZ010000013.1"/>
</dbReference>